<accession>A0ABX7W7U7</accession>
<keyword evidence="6" id="KW-1185">Reference proteome</keyword>
<dbReference type="CDD" id="cd04496">
    <property type="entry name" value="SSB_OBF"/>
    <property type="match status" value="1"/>
</dbReference>
<dbReference type="NCBIfam" id="TIGR00621">
    <property type="entry name" value="ssb"/>
    <property type="match status" value="1"/>
</dbReference>
<organism evidence="5 6">
    <name type="scientific">Billgrantia sulfidoxydans</name>
    <dbReference type="NCBI Taxonomy" id="2733484"/>
    <lineage>
        <taxon>Bacteria</taxon>
        <taxon>Pseudomonadati</taxon>
        <taxon>Pseudomonadota</taxon>
        <taxon>Gammaproteobacteria</taxon>
        <taxon>Oceanospirillales</taxon>
        <taxon>Halomonadaceae</taxon>
        <taxon>Billgrantia</taxon>
    </lineage>
</organism>
<evidence type="ECO:0000313" key="6">
    <source>
        <dbReference type="Proteomes" id="UP000671868"/>
    </source>
</evidence>
<evidence type="ECO:0000256" key="4">
    <source>
        <dbReference type="SAM" id="MobiDB-lite"/>
    </source>
</evidence>
<name>A0ABX7W7U7_9GAMM</name>
<dbReference type="RefSeq" id="WP_197448625.1">
    <property type="nucleotide sequence ID" value="NZ_CP053381.1"/>
</dbReference>
<dbReference type="HAMAP" id="MF_00984">
    <property type="entry name" value="SSB"/>
    <property type="match status" value="1"/>
</dbReference>
<protein>
    <recommendedName>
        <fullName evidence="2 3">Single-stranded DNA-binding protein</fullName>
        <shortName evidence="2">SSB</shortName>
    </recommendedName>
</protein>
<dbReference type="EMBL" id="CP053381">
    <property type="protein sequence ID" value="QTP56439.1"/>
    <property type="molecule type" value="Genomic_DNA"/>
</dbReference>
<keyword evidence="2" id="KW-0227">DNA damage</keyword>
<feature type="region of interest" description="Disordered" evidence="4">
    <location>
        <begin position="110"/>
        <end position="208"/>
    </location>
</feature>
<keyword evidence="1 2" id="KW-0238">DNA-binding</keyword>
<evidence type="ECO:0000256" key="1">
    <source>
        <dbReference type="ARBA" id="ARBA00023125"/>
    </source>
</evidence>
<dbReference type="PANTHER" id="PTHR10302">
    <property type="entry name" value="SINGLE-STRANDED DNA-BINDING PROTEIN"/>
    <property type="match status" value="1"/>
</dbReference>
<dbReference type="GO" id="GO:0003677">
    <property type="term" value="F:DNA binding"/>
    <property type="evidence" value="ECO:0007669"/>
    <property type="project" value="UniProtKB-KW"/>
</dbReference>
<dbReference type="Gene3D" id="2.40.50.140">
    <property type="entry name" value="Nucleic acid-binding proteins"/>
    <property type="match status" value="1"/>
</dbReference>
<keyword evidence="2" id="KW-0235">DNA replication</keyword>
<feature type="DNA-binding region" evidence="2">
    <location>
        <begin position="54"/>
        <end position="60"/>
    </location>
</feature>
<dbReference type="Pfam" id="PF00436">
    <property type="entry name" value="SSB"/>
    <property type="match status" value="1"/>
</dbReference>
<dbReference type="SUPFAM" id="SSF50249">
    <property type="entry name" value="Nucleic acid-binding proteins"/>
    <property type="match status" value="1"/>
</dbReference>
<evidence type="ECO:0000256" key="3">
    <source>
        <dbReference type="RuleBase" id="RU000524"/>
    </source>
</evidence>
<dbReference type="InterPro" id="IPR011344">
    <property type="entry name" value="ssDNA-bd"/>
</dbReference>
<keyword evidence="2" id="KW-0233">DNA recombination</keyword>
<comment type="subunit">
    <text evidence="2">Homotetramer.</text>
</comment>
<keyword evidence="2" id="KW-0234">DNA repair</keyword>
<feature type="compositionally biased region" description="Acidic residues" evidence="4">
    <location>
        <begin position="198"/>
        <end position="208"/>
    </location>
</feature>
<proteinExistence type="inferred from homology"/>
<dbReference type="PANTHER" id="PTHR10302:SF27">
    <property type="entry name" value="SINGLE-STRANDED DNA-BINDING PROTEIN"/>
    <property type="match status" value="1"/>
</dbReference>
<reference evidence="5 6" key="1">
    <citation type="journal article" date="2021" name="Front. Microbiol.">
        <title>Aerobic Denitrification and Heterotrophic Sulfur Oxidation in the Genus Halomonas Revealed by Six Novel Species Characterizations and Genome-Based Analysis.</title>
        <authorList>
            <person name="Wang L."/>
            <person name="Shao Z."/>
        </authorList>
    </citation>
    <scope>NUCLEOTIDE SEQUENCE [LARGE SCALE GENOMIC DNA]</scope>
    <source>
        <strain evidence="5 6">MCCC 1A11059</strain>
    </source>
</reference>
<evidence type="ECO:0000313" key="5">
    <source>
        <dbReference type="EMBL" id="QTP56439.1"/>
    </source>
</evidence>
<dbReference type="PROSITE" id="PS50935">
    <property type="entry name" value="SSB"/>
    <property type="match status" value="1"/>
</dbReference>
<dbReference type="InterPro" id="IPR012340">
    <property type="entry name" value="NA-bd_OB-fold"/>
</dbReference>
<sequence>MARGVNKVILIGNLGQDPEVRFMPSGSPVANLRVATTDTWTDKQSGQRQERTEWHSVVLFNRLAEIAQQYLKKGSRVYLEGRLQTRKWQGQDGQDRYTTEIVCNDMQMLDSRSGDFGGQAGAGMPQQQGGGYGAPQGAPVPQQGGYGAPPQGGGGYGNASQQGGGGYGGQPQQRPAPGGQPQQGGQKQNNYGAPDPGSFDDFDDEIPF</sequence>
<feature type="short sequence motif" description="Important for interaction with partner proteins" evidence="2">
    <location>
        <begin position="203"/>
        <end position="208"/>
    </location>
</feature>
<comment type="function">
    <text evidence="2">Plays an important role in DNA replication, recombination and repair. Binds to ssDNA and to an array of partner proteins to recruit them to their sites of action during DNA metabolism.</text>
</comment>
<feature type="compositionally biased region" description="Gly residues" evidence="4">
    <location>
        <begin position="144"/>
        <end position="169"/>
    </location>
</feature>
<dbReference type="InterPro" id="IPR000424">
    <property type="entry name" value="Primosome_PriB/ssb"/>
</dbReference>
<dbReference type="Proteomes" id="UP000671868">
    <property type="component" value="Chromosome"/>
</dbReference>
<feature type="compositionally biased region" description="Low complexity" evidence="4">
    <location>
        <begin position="170"/>
        <end position="193"/>
    </location>
</feature>
<evidence type="ECO:0000256" key="2">
    <source>
        <dbReference type="HAMAP-Rule" id="MF_00984"/>
    </source>
</evidence>
<gene>
    <name evidence="5" type="primary">ssb</name>
    <name evidence="5" type="ORF">HNO51_18180</name>
</gene>